<dbReference type="Pfam" id="PF24807">
    <property type="entry name" value="WD40_CDC20-Fz"/>
    <property type="match status" value="1"/>
</dbReference>
<evidence type="ECO:0000256" key="3">
    <source>
        <dbReference type="ARBA" id="ARBA00022737"/>
    </source>
</evidence>
<dbReference type="GO" id="GO:1905786">
    <property type="term" value="P:positive regulation of anaphase-promoting complex-dependent catabolic process"/>
    <property type="evidence" value="ECO:0007669"/>
    <property type="project" value="TreeGrafter"/>
</dbReference>
<keyword evidence="2 5" id="KW-0853">WD repeat</keyword>
<dbReference type="InterPro" id="IPR015943">
    <property type="entry name" value="WD40/YVTN_repeat-like_dom_sf"/>
</dbReference>
<dbReference type="GO" id="GO:0010997">
    <property type="term" value="F:anaphase-promoting complex binding"/>
    <property type="evidence" value="ECO:0007669"/>
    <property type="project" value="InterPro"/>
</dbReference>
<dbReference type="PANTHER" id="PTHR19918">
    <property type="entry name" value="CELL DIVISION CYCLE 20 CDC20 FIZZY -RELATED"/>
    <property type="match status" value="1"/>
</dbReference>
<evidence type="ECO:0000256" key="2">
    <source>
        <dbReference type="ARBA" id="ARBA00022574"/>
    </source>
</evidence>
<dbReference type="PROSITE" id="PS50294">
    <property type="entry name" value="WD_REPEATS_REGION"/>
    <property type="match status" value="3"/>
</dbReference>
<feature type="compositionally biased region" description="Gly residues" evidence="6">
    <location>
        <begin position="124"/>
        <end position="137"/>
    </location>
</feature>
<feature type="compositionally biased region" description="Polar residues" evidence="6">
    <location>
        <begin position="79"/>
        <end position="91"/>
    </location>
</feature>
<feature type="repeat" description="WD" evidence="5">
    <location>
        <begin position="295"/>
        <end position="336"/>
    </location>
</feature>
<feature type="region of interest" description="Disordered" evidence="6">
    <location>
        <begin position="62"/>
        <end position="143"/>
    </location>
</feature>
<dbReference type="InterPro" id="IPR033010">
    <property type="entry name" value="Cdc20/Fizzy"/>
</dbReference>
<dbReference type="InterPro" id="IPR036322">
    <property type="entry name" value="WD40_repeat_dom_sf"/>
</dbReference>
<proteinExistence type="inferred from homology"/>
<accession>A0A8S9ZZV5</accession>
<feature type="compositionally biased region" description="Polar residues" evidence="6">
    <location>
        <begin position="62"/>
        <end position="72"/>
    </location>
</feature>
<dbReference type="GO" id="GO:0031145">
    <property type="term" value="P:anaphase-promoting complex-dependent catabolic process"/>
    <property type="evidence" value="ECO:0007669"/>
    <property type="project" value="TreeGrafter"/>
</dbReference>
<feature type="compositionally biased region" description="Low complexity" evidence="6">
    <location>
        <begin position="92"/>
        <end position="123"/>
    </location>
</feature>
<dbReference type="PROSITE" id="PS00678">
    <property type="entry name" value="WD_REPEATS_1"/>
    <property type="match status" value="1"/>
</dbReference>
<keyword evidence="9" id="KW-1185">Reference proteome</keyword>
<evidence type="ECO:0000256" key="6">
    <source>
        <dbReference type="SAM" id="MobiDB-lite"/>
    </source>
</evidence>
<evidence type="ECO:0000313" key="9">
    <source>
        <dbReference type="Proteomes" id="UP000605970"/>
    </source>
</evidence>
<keyword evidence="4" id="KW-0131">Cell cycle</keyword>
<dbReference type="EMBL" id="JABEBT010000006">
    <property type="protein sequence ID" value="KAF7639271.1"/>
    <property type="molecule type" value="Genomic_DNA"/>
</dbReference>
<dbReference type="PANTHER" id="PTHR19918:SF1">
    <property type="entry name" value="FIZZY-RELATED PROTEIN HOMOLOG"/>
    <property type="match status" value="1"/>
</dbReference>
<name>A0A8S9ZZV5_9BILA</name>
<evidence type="ECO:0000313" key="8">
    <source>
        <dbReference type="EMBL" id="KAF7639271.1"/>
    </source>
</evidence>
<feature type="repeat" description="WD" evidence="5">
    <location>
        <begin position="504"/>
        <end position="545"/>
    </location>
</feature>
<protein>
    <recommendedName>
        <fullName evidence="7">CDC20/Fizzy WD40 domain-containing protein</fullName>
    </recommendedName>
</protein>
<dbReference type="Gene3D" id="2.130.10.10">
    <property type="entry name" value="YVTN repeat-like/Quinoprotein amine dehydrogenase"/>
    <property type="match status" value="1"/>
</dbReference>
<comment type="similarity">
    <text evidence="1">Belongs to the WD repeat CDC20/Fizzy family.</text>
</comment>
<organism evidence="8 9">
    <name type="scientific">Meloidogyne graminicola</name>
    <dbReference type="NCBI Taxonomy" id="189291"/>
    <lineage>
        <taxon>Eukaryota</taxon>
        <taxon>Metazoa</taxon>
        <taxon>Ecdysozoa</taxon>
        <taxon>Nematoda</taxon>
        <taxon>Chromadorea</taxon>
        <taxon>Rhabditida</taxon>
        <taxon>Tylenchina</taxon>
        <taxon>Tylenchomorpha</taxon>
        <taxon>Tylenchoidea</taxon>
        <taxon>Meloidogynidae</taxon>
        <taxon>Meloidogyninae</taxon>
        <taxon>Meloidogyne</taxon>
    </lineage>
</organism>
<dbReference type="SUPFAM" id="SSF50978">
    <property type="entry name" value="WD40 repeat-like"/>
    <property type="match status" value="1"/>
</dbReference>
<dbReference type="GO" id="GO:0005680">
    <property type="term" value="C:anaphase-promoting complex"/>
    <property type="evidence" value="ECO:0007669"/>
    <property type="project" value="TreeGrafter"/>
</dbReference>
<dbReference type="InterPro" id="IPR001680">
    <property type="entry name" value="WD40_rpt"/>
</dbReference>
<gene>
    <name evidence="8" type="ORF">Mgra_00001231</name>
</gene>
<reference evidence="8" key="1">
    <citation type="journal article" date="2020" name="Ecol. Evol.">
        <title>Genome structure and content of the rice root-knot nematode (Meloidogyne graminicola).</title>
        <authorList>
            <person name="Phan N.T."/>
            <person name="Danchin E.G.J."/>
            <person name="Klopp C."/>
            <person name="Perfus-Barbeoch L."/>
            <person name="Kozlowski D.K."/>
            <person name="Koutsovoulos G.D."/>
            <person name="Lopez-Roques C."/>
            <person name="Bouchez O."/>
            <person name="Zahm M."/>
            <person name="Besnard G."/>
            <person name="Bellafiore S."/>
        </authorList>
    </citation>
    <scope>NUCLEOTIDE SEQUENCE</scope>
    <source>
        <strain evidence="8">VN-18</strain>
    </source>
</reference>
<evidence type="ECO:0000256" key="5">
    <source>
        <dbReference type="PROSITE-ProRule" id="PRU00221"/>
    </source>
</evidence>
<dbReference type="Proteomes" id="UP000605970">
    <property type="component" value="Unassembled WGS sequence"/>
</dbReference>
<comment type="caution">
    <text evidence="8">The sequence shown here is derived from an EMBL/GenBank/DDBJ whole genome shotgun (WGS) entry which is preliminary data.</text>
</comment>
<dbReference type="GO" id="GO:1990757">
    <property type="term" value="F:ubiquitin ligase activator activity"/>
    <property type="evidence" value="ECO:0007669"/>
    <property type="project" value="TreeGrafter"/>
</dbReference>
<dbReference type="AlphaFoldDB" id="A0A8S9ZZV5"/>
<evidence type="ECO:0000256" key="1">
    <source>
        <dbReference type="ARBA" id="ARBA00006445"/>
    </source>
</evidence>
<feature type="repeat" description="WD" evidence="5">
    <location>
        <begin position="374"/>
        <end position="415"/>
    </location>
</feature>
<evidence type="ECO:0000259" key="7">
    <source>
        <dbReference type="Pfam" id="PF24807"/>
    </source>
</evidence>
<dbReference type="CDD" id="cd00200">
    <property type="entry name" value="WD40"/>
    <property type="match status" value="1"/>
</dbReference>
<dbReference type="SMART" id="SM00320">
    <property type="entry name" value="WD40"/>
    <property type="match status" value="7"/>
</dbReference>
<sequence length="577" mass="64867">MNEEYFRRYFQRPPISPKKILTSRGSTQITPTKYRPDGGDRYIPVRESEQEWAFKYASISSHPLTDASNNIPTRKLFDDQSNIPTSQTNVPSITNQQQHHQSNNNNNQQTTPTTTTTTNSINNGNGGSSGGGGGGQNNNGILPSLEETGHDFITHRALLKNELLKHSIIDVRSDCDSPESVQILQRCTPHSLFKYTHKIPNSNIGGGSFANASSPLFSSSPLSADSQRLLKSPRKPQRKVPKNPYKVLDAPELQDDFYLNLVDWSSQNMLSVGLNTCVYLWSACNSQVIKLCDLGTENSESVTSVQWSERGDLLAVGTHKGILQIWDTRTQKRIHNIKVHEMRIGCLAWNDNVICSGSRDRCIIYRDLREKILQQQQLKNVCGLKWSPNKEYLASGGNDNQLLVWSLRRNEPIQTYTEHNAAVKALAWSPHHPSVLVSGGGTADRSLRFWNTMTGQAMQCVETGSQVCNVAWSKHSPELVSTHGYSFNQVILWKYPSMQPITKLSGHQSRVLYLAMSPDGESIVTGAGDETLRFWHVFSKSSNQKTIRSRLDLHSCIHLKIKCKILINSDFYFNFNY</sequence>
<dbReference type="PROSITE" id="PS50082">
    <property type="entry name" value="WD_REPEATS_2"/>
    <property type="match status" value="4"/>
</dbReference>
<feature type="repeat" description="WD" evidence="5">
    <location>
        <begin position="416"/>
        <end position="460"/>
    </location>
</feature>
<dbReference type="OrthoDB" id="10263272at2759"/>
<keyword evidence="3" id="KW-0677">Repeat</keyword>
<dbReference type="InterPro" id="IPR056150">
    <property type="entry name" value="WD40_CDC20-Fz"/>
</dbReference>
<evidence type="ECO:0000256" key="4">
    <source>
        <dbReference type="ARBA" id="ARBA00023306"/>
    </source>
</evidence>
<dbReference type="InterPro" id="IPR019775">
    <property type="entry name" value="WD40_repeat_CS"/>
</dbReference>
<feature type="domain" description="CDC20/Fizzy WD40" evidence="7">
    <location>
        <begin position="248"/>
        <end position="535"/>
    </location>
</feature>